<evidence type="ECO:0000313" key="4">
    <source>
        <dbReference type="Proteomes" id="UP001273505"/>
    </source>
</evidence>
<feature type="transmembrane region" description="Helical" evidence="1">
    <location>
        <begin position="245"/>
        <end position="264"/>
    </location>
</feature>
<dbReference type="PANTHER" id="PTHR16255">
    <property type="entry name" value="REQUIRED FOR MEIOTIC NUCLEAR DIVISION PROTEIN 1 HOMOLOG"/>
    <property type="match status" value="1"/>
</dbReference>
<keyword evidence="1" id="KW-0812">Transmembrane</keyword>
<reference evidence="3 4" key="1">
    <citation type="submission" date="2023-11" db="EMBL/GenBank/DDBJ databases">
        <title>Gilvimarinus fulvus sp. nov., isolated from the surface of Kelp.</title>
        <authorList>
            <person name="Sun Y.Y."/>
            <person name="Gong Y."/>
            <person name="Du Z.J."/>
        </authorList>
    </citation>
    <scope>NUCLEOTIDE SEQUENCE [LARGE SCALE GENOMIC DNA]</scope>
    <source>
        <strain evidence="3 4">SDUM040013</strain>
    </source>
</reference>
<dbReference type="PANTHER" id="PTHR16255:SF1">
    <property type="entry name" value="REQUIRED FOR MEIOTIC NUCLEAR DIVISION PROTEIN 1 HOMOLOG"/>
    <property type="match status" value="1"/>
</dbReference>
<dbReference type="Proteomes" id="UP001273505">
    <property type="component" value="Unassembled WGS sequence"/>
</dbReference>
<dbReference type="InterPro" id="IPR003734">
    <property type="entry name" value="DUF155"/>
</dbReference>
<proteinExistence type="predicted"/>
<name>A0ABU4S1C8_9GAMM</name>
<feature type="domain" description="DUF155" evidence="2">
    <location>
        <begin position="54"/>
        <end position="222"/>
    </location>
</feature>
<dbReference type="RefSeq" id="WP_302724229.1">
    <property type="nucleotide sequence ID" value="NZ_JAULRU010000783.1"/>
</dbReference>
<gene>
    <name evidence="3" type="ORF">SCD92_16495</name>
</gene>
<keyword evidence="1" id="KW-1133">Transmembrane helix</keyword>
<evidence type="ECO:0000313" key="3">
    <source>
        <dbReference type="EMBL" id="MDX6850977.1"/>
    </source>
</evidence>
<accession>A0ABU4S1C8</accession>
<comment type="caution">
    <text evidence="3">The sequence shown here is derived from an EMBL/GenBank/DDBJ whole genome shotgun (WGS) entry which is preliminary data.</text>
</comment>
<evidence type="ECO:0000259" key="2">
    <source>
        <dbReference type="Pfam" id="PF02582"/>
    </source>
</evidence>
<keyword evidence="1" id="KW-0472">Membrane</keyword>
<dbReference type="Pfam" id="PF02582">
    <property type="entry name" value="DUF155"/>
    <property type="match status" value="1"/>
</dbReference>
<dbReference type="InterPro" id="IPR051624">
    <property type="entry name" value="RMD1/Sad1-interacting"/>
</dbReference>
<dbReference type="EMBL" id="JAXAFO010000036">
    <property type="protein sequence ID" value="MDX6850977.1"/>
    <property type="molecule type" value="Genomic_DNA"/>
</dbReference>
<evidence type="ECO:0000256" key="1">
    <source>
        <dbReference type="SAM" id="Phobius"/>
    </source>
</evidence>
<sequence>MNTINTACAIKRITIANIAQAINADSLNEYLVDQRGATRYRDAYCMRMNSGEAWLFDYGVLIGWNLSEEERQQLCVDLQPMLIDKYQRPLIEQYSFSFSAEQVFNIHHDMLELPEDNQMIRLALSHAFAQSAKLGAFEDKAQDVIHNNAYISKELAATGKLPLNRKQLAKLRGVLFDTSSDIALHYNLLDTPEFFWDYPELEEYYQRLAKYLDLAPRVSILNKKLETIQNLLEMLATEHNHKHSAFLEIVIIVLIAVDIVIYFFEP</sequence>
<organism evidence="3 4">
    <name type="scientific">Gilvimarinus gilvus</name>
    <dbReference type="NCBI Taxonomy" id="3058038"/>
    <lineage>
        <taxon>Bacteria</taxon>
        <taxon>Pseudomonadati</taxon>
        <taxon>Pseudomonadota</taxon>
        <taxon>Gammaproteobacteria</taxon>
        <taxon>Cellvibrionales</taxon>
        <taxon>Cellvibrionaceae</taxon>
        <taxon>Gilvimarinus</taxon>
    </lineage>
</organism>
<keyword evidence="4" id="KW-1185">Reference proteome</keyword>
<protein>
    <submittedName>
        <fullName evidence="3">RMD1 family protein</fullName>
    </submittedName>
</protein>